<keyword evidence="2" id="KW-1185">Reference proteome</keyword>
<dbReference type="SUPFAM" id="SSF52540">
    <property type="entry name" value="P-loop containing nucleoside triphosphate hydrolases"/>
    <property type="match status" value="1"/>
</dbReference>
<organism evidence="1 2">
    <name type="scientific">Saliphagus infecundisoli</name>
    <dbReference type="NCBI Taxonomy" id="1849069"/>
    <lineage>
        <taxon>Archaea</taxon>
        <taxon>Methanobacteriati</taxon>
        <taxon>Methanobacteriota</taxon>
        <taxon>Stenosarchaea group</taxon>
        <taxon>Halobacteria</taxon>
        <taxon>Halobacteriales</taxon>
        <taxon>Natrialbaceae</taxon>
        <taxon>Saliphagus</taxon>
    </lineage>
</organism>
<protein>
    <submittedName>
        <fullName evidence="1">AAA family ATPase</fullName>
    </submittedName>
</protein>
<dbReference type="PANTHER" id="PTHR43883:SF1">
    <property type="entry name" value="GLUCONOKINASE"/>
    <property type="match status" value="1"/>
</dbReference>
<reference evidence="1 2" key="1">
    <citation type="journal article" date="2019" name="Int. J. Syst. Evol. Microbiol.">
        <title>The Global Catalogue of Microorganisms (GCM) 10K type strain sequencing project: providing services to taxonomists for standard genome sequencing and annotation.</title>
        <authorList>
            <consortium name="The Broad Institute Genomics Platform"/>
            <consortium name="The Broad Institute Genome Sequencing Center for Infectious Disease"/>
            <person name="Wu L."/>
            <person name="Ma J."/>
        </authorList>
    </citation>
    <scope>NUCLEOTIDE SEQUENCE [LARGE SCALE GENOMIC DNA]</scope>
    <source>
        <strain evidence="1 2">CGMCC 1.15824</strain>
    </source>
</reference>
<dbReference type="AlphaFoldDB" id="A0ABD5QGY1"/>
<dbReference type="EMBL" id="JBHSJG010000038">
    <property type="protein sequence ID" value="MFC4989007.1"/>
    <property type="molecule type" value="Genomic_DNA"/>
</dbReference>
<dbReference type="Pfam" id="PF13671">
    <property type="entry name" value="AAA_33"/>
    <property type="match status" value="1"/>
</dbReference>
<dbReference type="Proteomes" id="UP001595925">
    <property type="component" value="Unassembled WGS sequence"/>
</dbReference>
<dbReference type="Gene3D" id="3.40.50.300">
    <property type="entry name" value="P-loop containing nucleotide triphosphate hydrolases"/>
    <property type="match status" value="1"/>
</dbReference>
<dbReference type="InterPro" id="IPR052732">
    <property type="entry name" value="Cell-binding_unc_protein"/>
</dbReference>
<proteinExistence type="predicted"/>
<evidence type="ECO:0000313" key="2">
    <source>
        <dbReference type="Proteomes" id="UP001595925"/>
    </source>
</evidence>
<accession>A0ABD5QGY1</accession>
<name>A0ABD5QGY1_9EURY</name>
<evidence type="ECO:0000313" key="1">
    <source>
        <dbReference type="EMBL" id="MFC4989007.1"/>
    </source>
</evidence>
<comment type="caution">
    <text evidence="1">The sequence shown here is derived from an EMBL/GenBank/DDBJ whole genome shotgun (WGS) entry which is preliminary data.</text>
</comment>
<dbReference type="InterPro" id="IPR027417">
    <property type="entry name" value="P-loop_NTPase"/>
</dbReference>
<gene>
    <name evidence="1" type="ORF">ACFPFO_14780</name>
</gene>
<dbReference type="PANTHER" id="PTHR43883">
    <property type="entry name" value="SLR0207 PROTEIN"/>
    <property type="match status" value="1"/>
</dbReference>
<dbReference type="RefSeq" id="WP_224828422.1">
    <property type="nucleotide sequence ID" value="NZ_JAIVEF010000006.1"/>
</dbReference>
<sequence>MARPRLIVFCGLPGVGKSTASAYAAEESGATRYRSDEIRKELFDEPTYSAEESAATYDELFARVRSDLEAGRDVVADATFGSREARERVADVASGTGADLAFVHVTCPAEIVRERIAEREDVSDADFEVHLALREAFAPFERDHVAVDNSGGLEATYRQIDRDVL</sequence>